<accession>A0A6J4N5C1</accession>
<feature type="compositionally biased region" description="Basic residues" evidence="1">
    <location>
        <begin position="46"/>
        <end position="58"/>
    </location>
</feature>
<name>A0A6J4N5C1_9ACTN</name>
<organism evidence="2">
    <name type="scientific">uncultured Nocardioidaceae bacterium</name>
    <dbReference type="NCBI Taxonomy" id="253824"/>
    <lineage>
        <taxon>Bacteria</taxon>
        <taxon>Bacillati</taxon>
        <taxon>Actinomycetota</taxon>
        <taxon>Actinomycetes</taxon>
        <taxon>Propionibacteriales</taxon>
        <taxon>Nocardioidaceae</taxon>
        <taxon>environmental samples</taxon>
    </lineage>
</organism>
<feature type="region of interest" description="Disordered" evidence="1">
    <location>
        <begin position="1"/>
        <end position="96"/>
    </location>
</feature>
<feature type="compositionally biased region" description="Basic residues" evidence="1">
    <location>
        <begin position="12"/>
        <end position="23"/>
    </location>
</feature>
<proteinExistence type="predicted"/>
<evidence type="ECO:0000256" key="1">
    <source>
        <dbReference type="SAM" id="MobiDB-lite"/>
    </source>
</evidence>
<feature type="non-terminal residue" evidence="2">
    <location>
        <position position="1"/>
    </location>
</feature>
<feature type="compositionally biased region" description="Basic and acidic residues" evidence="1">
    <location>
        <begin position="204"/>
        <end position="215"/>
    </location>
</feature>
<protein>
    <submittedName>
        <fullName evidence="2">Hypothetical Nudix-like regulator</fullName>
    </submittedName>
</protein>
<feature type="region of interest" description="Disordered" evidence="1">
    <location>
        <begin position="117"/>
        <end position="136"/>
    </location>
</feature>
<feature type="compositionally biased region" description="Basic and acidic residues" evidence="1">
    <location>
        <begin position="126"/>
        <end position="136"/>
    </location>
</feature>
<dbReference type="EMBL" id="CADCUK010000115">
    <property type="protein sequence ID" value="CAA9375318.1"/>
    <property type="molecule type" value="Genomic_DNA"/>
</dbReference>
<feature type="region of interest" description="Disordered" evidence="1">
    <location>
        <begin position="182"/>
        <end position="233"/>
    </location>
</feature>
<sequence>GVHLRVPVRLPDRRRGRSLHAPRRSVGPAGQAGRSAVQGPVGLPGRLRRRGRGRRARREARAARGDRDLDQGQGAAPARCLHRSPARPAPPGHLRAVRRRAARDCGAHRRRRCHARRVAAGGGARRLPETGLRPRADPCGRVALAERGTRAHDAGHGVPRRAIHDHRAPRGLRGRVGPVPGCGQLPAQGHQRAGVPRGHRRAPDRRPRSTRDAVHRRTHVGNLPGDVARAGPL</sequence>
<reference evidence="2" key="1">
    <citation type="submission" date="2020-02" db="EMBL/GenBank/DDBJ databases">
        <authorList>
            <person name="Meier V. D."/>
        </authorList>
    </citation>
    <scope>NUCLEOTIDE SEQUENCE</scope>
    <source>
        <strain evidence="2">AVDCRST_MAG47</strain>
    </source>
</reference>
<dbReference type="AlphaFoldDB" id="A0A6J4N5C1"/>
<evidence type="ECO:0000313" key="2">
    <source>
        <dbReference type="EMBL" id="CAA9375318.1"/>
    </source>
</evidence>
<feature type="non-terminal residue" evidence="2">
    <location>
        <position position="233"/>
    </location>
</feature>
<feature type="compositionally biased region" description="Basic and acidic residues" evidence="1">
    <location>
        <begin position="59"/>
        <end position="70"/>
    </location>
</feature>
<gene>
    <name evidence="2" type="ORF">AVDCRST_MAG47-1687</name>
</gene>